<keyword evidence="2" id="KW-0472">Membrane</keyword>
<feature type="transmembrane region" description="Helical" evidence="2">
    <location>
        <begin position="219"/>
        <end position="238"/>
    </location>
</feature>
<feature type="chain" id="PRO_5044631991" evidence="3">
    <location>
        <begin position="28"/>
        <end position="591"/>
    </location>
</feature>
<feature type="signal peptide" evidence="3">
    <location>
        <begin position="1"/>
        <end position="27"/>
    </location>
</feature>
<feature type="transmembrane region" description="Helical" evidence="2">
    <location>
        <begin position="432"/>
        <end position="457"/>
    </location>
</feature>
<gene>
    <name evidence="4 6" type="ORF">P152DRAFT_464462</name>
</gene>
<feature type="transmembrane region" description="Helical" evidence="2">
    <location>
        <begin position="355"/>
        <end position="378"/>
    </location>
</feature>
<sequence length="591" mass="65880">MLCFRQSVVVVLLFYALPSATVDLAQCNIDIQARLDNGTLSPSDPIFYYNGTSYLSQRDDLQLTILGCETSCPHSRDEFYDDIGPRLLTWLIPILLMIGNIHLPRIGFKHRVLIIFHHIGDPIDAMWSLLTKAEVWSRFYSMAQWNSDGRPDASSNPGTQAVIWCAIEELTGDMGSVVSLLREIHSESGHTLSRDDLNHILAETADELVDSRTNEVLRALLVIFNYLWSIIAAFVPSIGGTSSSQPGGRIGTAMFLSFIINSVMLSNTLSGFSSRRTCLRILERYNRTVKERGHRDQHLFSKIKARTSTWFFHGKNKKAQPDDYIDAQPWNGAVYCFRPNKKLVPSHTPGDRSPFILLILAALPVLASVSCAFAIIWITPTIGLSCRNLWVLSLGLVFLVSPILTWVFSLVASGKYHWYLTTAKDAMISLSVLTIVILSSTGLFNTCWCWSAVYSLGIHAHVILDPIDERKHYGLTLYPTLVGICLGLQLFAYISMYLIMRPGAHVFRLSEDEKMANYRTLGEDFMTLPPPAISPSLGPSHRRRSSAASIGERARSMSFGEPSPISSGALSPEWQASEHPLLGSPRRGERS</sequence>
<dbReference type="AlphaFoldDB" id="A0A6G1GC42"/>
<dbReference type="Proteomes" id="UP000504638">
    <property type="component" value="Unplaced"/>
</dbReference>
<keyword evidence="2" id="KW-1133">Transmembrane helix</keyword>
<evidence type="ECO:0000256" key="1">
    <source>
        <dbReference type="SAM" id="MobiDB-lite"/>
    </source>
</evidence>
<evidence type="ECO:0000313" key="4">
    <source>
        <dbReference type="EMBL" id="KAF1815668.1"/>
    </source>
</evidence>
<proteinExistence type="predicted"/>
<feature type="transmembrane region" description="Helical" evidence="2">
    <location>
        <begin position="250"/>
        <end position="272"/>
    </location>
</feature>
<feature type="transmembrane region" description="Helical" evidence="2">
    <location>
        <begin position="83"/>
        <end position="103"/>
    </location>
</feature>
<dbReference type="OrthoDB" id="3010248at2759"/>
<dbReference type="EMBL" id="ML975151">
    <property type="protein sequence ID" value="KAF1815668.1"/>
    <property type="molecule type" value="Genomic_DNA"/>
</dbReference>
<reference evidence="4 6" key="1">
    <citation type="submission" date="2020-01" db="EMBL/GenBank/DDBJ databases">
        <authorList>
            <consortium name="DOE Joint Genome Institute"/>
            <person name="Haridas S."/>
            <person name="Albert R."/>
            <person name="Binder M."/>
            <person name="Bloem J."/>
            <person name="Labutti K."/>
            <person name="Salamov A."/>
            <person name="Andreopoulos B."/>
            <person name="Baker S.E."/>
            <person name="Barry K."/>
            <person name="Bills G."/>
            <person name="Bluhm B.H."/>
            <person name="Cannon C."/>
            <person name="Castanera R."/>
            <person name="Culley D.E."/>
            <person name="Daum C."/>
            <person name="Ezra D."/>
            <person name="Gonzalez J.B."/>
            <person name="Henrissat B."/>
            <person name="Kuo A."/>
            <person name="Liang C."/>
            <person name="Lipzen A."/>
            <person name="Lutzoni F."/>
            <person name="Magnuson J."/>
            <person name="Mondo S."/>
            <person name="Nolan M."/>
            <person name="Ohm R."/>
            <person name="Pangilinan J."/>
            <person name="Park H.-J."/>
            <person name="Ramirez L."/>
            <person name="Alfaro M."/>
            <person name="Sun H."/>
            <person name="Tritt A."/>
            <person name="Yoshinaga Y."/>
            <person name="Zwiers L.-H."/>
            <person name="Turgeon B.G."/>
            <person name="Goodwin S.B."/>
            <person name="Spatafora J.W."/>
            <person name="Crous P.W."/>
            <person name="Grigoriev I.V."/>
        </authorList>
    </citation>
    <scope>NUCLEOTIDE SEQUENCE</scope>
    <source>
        <strain evidence="4 6">CBS 781.70</strain>
    </source>
</reference>
<reference evidence="6" key="3">
    <citation type="submission" date="2025-04" db="UniProtKB">
        <authorList>
            <consortium name="RefSeq"/>
        </authorList>
    </citation>
    <scope>IDENTIFICATION</scope>
    <source>
        <strain evidence="6">CBS 781.70</strain>
    </source>
</reference>
<organism evidence="4">
    <name type="scientific">Eremomyces bilateralis CBS 781.70</name>
    <dbReference type="NCBI Taxonomy" id="1392243"/>
    <lineage>
        <taxon>Eukaryota</taxon>
        <taxon>Fungi</taxon>
        <taxon>Dikarya</taxon>
        <taxon>Ascomycota</taxon>
        <taxon>Pezizomycotina</taxon>
        <taxon>Dothideomycetes</taxon>
        <taxon>Dothideomycetes incertae sedis</taxon>
        <taxon>Eremomycetales</taxon>
        <taxon>Eremomycetaceae</taxon>
        <taxon>Eremomyces</taxon>
    </lineage>
</organism>
<keyword evidence="2" id="KW-0812">Transmembrane</keyword>
<evidence type="ECO:0000313" key="6">
    <source>
        <dbReference type="RefSeq" id="XP_033537299.1"/>
    </source>
</evidence>
<evidence type="ECO:0000256" key="2">
    <source>
        <dbReference type="SAM" id="Phobius"/>
    </source>
</evidence>
<reference evidence="6" key="2">
    <citation type="submission" date="2020-04" db="EMBL/GenBank/DDBJ databases">
        <authorList>
            <consortium name="NCBI Genome Project"/>
        </authorList>
    </citation>
    <scope>NUCLEOTIDE SEQUENCE</scope>
    <source>
        <strain evidence="6">CBS 781.70</strain>
    </source>
</reference>
<keyword evidence="3" id="KW-0732">Signal</keyword>
<keyword evidence="5" id="KW-1185">Reference proteome</keyword>
<feature type="region of interest" description="Disordered" evidence="1">
    <location>
        <begin position="532"/>
        <end position="591"/>
    </location>
</feature>
<accession>A0A6G1GC42</accession>
<dbReference type="RefSeq" id="XP_033537299.1">
    <property type="nucleotide sequence ID" value="XM_033680569.1"/>
</dbReference>
<evidence type="ECO:0000313" key="5">
    <source>
        <dbReference type="Proteomes" id="UP000504638"/>
    </source>
</evidence>
<dbReference type="GeneID" id="54421139"/>
<feature type="transmembrane region" description="Helical" evidence="2">
    <location>
        <begin position="477"/>
        <end position="499"/>
    </location>
</feature>
<protein>
    <submittedName>
        <fullName evidence="4 6">Uncharacterized protein</fullName>
    </submittedName>
</protein>
<evidence type="ECO:0000256" key="3">
    <source>
        <dbReference type="SAM" id="SignalP"/>
    </source>
</evidence>
<name>A0A6G1GC42_9PEZI</name>
<feature type="transmembrane region" description="Helical" evidence="2">
    <location>
        <begin position="390"/>
        <end position="411"/>
    </location>
</feature>